<keyword evidence="9 13" id="KW-1133">Transmembrane helix</keyword>
<feature type="transmembrane region" description="Helical" evidence="13">
    <location>
        <begin position="51"/>
        <end position="69"/>
    </location>
</feature>
<evidence type="ECO:0000256" key="6">
    <source>
        <dbReference type="ARBA" id="ARBA00022692"/>
    </source>
</evidence>
<proteinExistence type="inferred from homology"/>
<evidence type="ECO:0000256" key="4">
    <source>
        <dbReference type="ARBA" id="ARBA00022475"/>
    </source>
</evidence>
<keyword evidence="3" id="KW-0813">Transport</keyword>
<gene>
    <name evidence="15" type="primary">yceJ_1</name>
    <name evidence="15" type="ORF">GMJLKIPL_0275</name>
</gene>
<keyword evidence="8" id="KW-0249">Electron transport</keyword>
<feature type="transmembrane region" description="Helical" evidence="13">
    <location>
        <begin position="154"/>
        <end position="175"/>
    </location>
</feature>
<dbReference type="Proteomes" id="UP001055153">
    <property type="component" value="Unassembled WGS sequence"/>
</dbReference>
<dbReference type="PANTHER" id="PTHR30529">
    <property type="entry name" value="CYTOCHROME B561"/>
    <property type="match status" value="1"/>
</dbReference>
<evidence type="ECO:0000256" key="7">
    <source>
        <dbReference type="ARBA" id="ARBA00022723"/>
    </source>
</evidence>
<evidence type="ECO:0000256" key="12">
    <source>
        <dbReference type="ARBA" id="ARBA00037975"/>
    </source>
</evidence>
<reference evidence="15" key="1">
    <citation type="journal article" date="2021" name="Front. Microbiol.">
        <title>Comprehensive Comparative Genomics and Phenotyping of Methylobacterium Species.</title>
        <authorList>
            <person name="Alessa O."/>
            <person name="Ogura Y."/>
            <person name="Fujitani Y."/>
            <person name="Takami H."/>
            <person name="Hayashi T."/>
            <person name="Sahin N."/>
            <person name="Tani A."/>
        </authorList>
    </citation>
    <scope>NUCLEOTIDE SEQUENCE</scope>
    <source>
        <strain evidence="15">DSM 17168</strain>
    </source>
</reference>
<evidence type="ECO:0000256" key="11">
    <source>
        <dbReference type="ARBA" id="ARBA00023136"/>
    </source>
</evidence>
<dbReference type="Pfam" id="PF01292">
    <property type="entry name" value="Ni_hydr_CYTB"/>
    <property type="match status" value="1"/>
</dbReference>
<dbReference type="SUPFAM" id="SSF81342">
    <property type="entry name" value="Transmembrane di-heme cytochromes"/>
    <property type="match status" value="1"/>
</dbReference>
<dbReference type="Gene3D" id="1.20.950.20">
    <property type="entry name" value="Transmembrane di-heme cytochromes, Chain C"/>
    <property type="match status" value="1"/>
</dbReference>
<evidence type="ECO:0000256" key="10">
    <source>
        <dbReference type="ARBA" id="ARBA00023004"/>
    </source>
</evidence>
<evidence type="ECO:0000259" key="14">
    <source>
        <dbReference type="Pfam" id="PF01292"/>
    </source>
</evidence>
<dbReference type="PANTHER" id="PTHR30529:SF1">
    <property type="entry name" value="CYTOCHROME B561 HOMOLOG 2"/>
    <property type="match status" value="1"/>
</dbReference>
<evidence type="ECO:0000256" key="8">
    <source>
        <dbReference type="ARBA" id="ARBA00022982"/>
    </source>
</evidence>
<keyword evidence="4" id="KW-1003">Cell membrane</keyword>
<dbReference type="EMBL" id="BPQQ01000003">
    <property type="protein sequence ID" value="GJD98368.1"/>
    <property type="molecule type" value="Genomic_DNA"/>
</dbReference>
<organism evidence="15 16">
    <name type="scientific">Methylobacterium isbiliense</name>
    <dbReference type="NCBI Taxonomy" id="315478"/>
    <lineage>
        <taxon>Bacteria</taxon>
        <taxon>Pseudomonadati</taxon>
        <taxon>Pseudomonadota</taxon>
        <taxon>Alphaproteobacteria</taxon>
        <taxon>Hyphomicrobiales</taxon>
        <taxon>Methylobacteriaceae</taxon>
        <taxon>Methylobacterium</taxon>
    </lineage>
</organism>
<feature type="transmembrane region" description="Helical" evidence="13">
    <location>
        <begin position="90"/>
        <end position="112"/>
    </location>
</feature>
<evidence type="ECO:0000256" key="13">
    <source>
        <dbReference type="SAM" id="Phobius"/>
    </source>
</evidence>
<keyword evidence="6 13" id="KW-0812">Transmembrane</keyword>
<comment type="subcellular location">
    <subcellularLocation>
        <location evidence="2">Cell membrane</location>
        <topology evidence="2">Multi-pass membrane protein</topology>
    </subcellularLocation>
</comment>
<dbReference type="InterPro" id="IPR011577">
    <property type="entry name" value="Cyt_b561_bac/Ni-Hgenase"/>
</dbReference>
<comment type="similarity">
    <text evidence="12">Belongs to the cytochrome b561 family.</text>
</comment>
<feature type="domain" description="Cytochrome b561 bacterial/Ni-hydrogenase" evidence="14">
    <location>
        <begin position="9"/>
        <end position="187"/>
    </location>
</feature>
<feature type="transmembrane region" description="Helical" evidence="13">
    <location>
        <begin position="12"/>
        <end position="31"/>
    </location>
</feature>
<evidence type="ECO:0000313" key="16">
    <source>
        <dbReference type="Proteomes" id="UP001055153"/>
    </source>
</evidence>
<name>A0ABQ4S7B3_9HYPH</name>
<evidence type="ECO:0000313" key="15">
    <source>
        <dbReference type="EMBL" id="GJD98368.1"/>
    </source>
</evidence>
<dbReference type="InterPro" id="IPR052168">
    <property type="entry name" value="Cytochrome_b561_oxidase"/>
</dbReference>
<reference evidence="15" key="2">
    <citation type="submission" date="2021-08" db="EMBL/GenBank/DDBJ databases">
        <authorList>
            <person name="Tani A."/>
            <person name="Ola A."/>
            <person name="Ogura Y."/>
            <person name="Katsura K."/>
            <person name="Hayashi T."/>
        </authorList>
    </citation>
    <scope>NUCLEOTIDE SEQUENCE</scope>
    <source>
        <strain evidence="15">DSM 17168</strain>
    </source>
</reference>
<keyword evidence="7" id="KW-0479">Metal-binding</keyword>
<comment type="cofactor">
    <cofactor evidence="1">
        <name>heme b</name>
        <dbReference type="ChEBI" id="CHEBI:60344"/>
    </cofactor>
</comment>
<keyword evidence="10" id="KW-0408">Iron</keyword>
<evidence type="ECO:0000256" key="3">
    <source>
        <dbReference type="ARBA" id="ARBA00022448"/>
    </source>
</evidence>
<dbReference type="RefSeq" id="WP_238233318.1">
    <property type="nucleotide sequence ID" value="NZ_BPQQ01000003.1"/>
</dbReference>
<sequence length="201" mass="21938">MAGAARGRRYTIVAILLHWASALCVLALIGMGLTMTHAALPPMRQFELYQWHKSLGITVLALTALRLAWRAVHPAPPLPAAMPRAERRAASAAHLLLYLLLVGLPLTGWAVVSLSPFNIPTVLYGALPWPHLPLAEHLSDPAWAEGVAKRVHAYGAWLLAAFLVLHVAAALRHHLILRDDVLRRMLPLPEGSAPDAMETTR</sequence>
<dbReference type="InterPro" id="IPR016174">
    <property type="entry name" value="Di-haem_cyt_TM"/>
</dbReference>
<evidence type="ECO:0000256" key="9">
    <source>
        <dbReference type="ARBA" id="ARBA00022989"/>
    </source>
</evidence>
<comment type="caution">
    <text evidence="15">The sequence shown here is derived from an EMBL/GenBank/DDBJ whole genome shotgun (WGS) entry which is preliminary data.</text>
</comment>
<keyword evidence="5" id="KW-0349">Heme</keyword>
<keyword evidence="11 13" id="KW-0472">Membrane</keyword>
<keyword evidence="16" id="KW-1185">Reference proteome</keyword>
<accession>A0ABQ4S7B3</accession>
<evidence type="ECO:0000256" key="1">
    <source>
        <dbReference type="ARBA" id="ARBA00001970"/>
    </source>
</evidence>
<protein>
    <submittedName>
        <fullName evidence="15">Cytochrome b561</fullName>
    </submittedName>
</protein>
<evidence type="ECO:0000256" key="2">
    <source>
        <dbReference type="ARBA" id="ARBA00004651"/>
    </source>
</evidence>
<evidence type="ECO:0000256" key="5">
    <source>
        <dbReference type="ARBA" id="ARBA00022617"/>
    </source>
</evidence>